<proteinExistence type="inferred from homology"/>
<evidence type="ECO:0000313" key="8">
    <source>
        <dbReference type="Proteomes" id="UP000192769"/>
    </source>
</evidence>
<evidence type="ECO:0000256" key="3">
    <source>
        <dbReference type="ARBA" id="ARBA00023015"/>
    </source>
</evidence>
<comment type="caution">
    <text evidence="7">The sequence shown here is derived from an EMBL/GenBank/DDBJ whole genome shotgun (WGS) entry which is preliminary data.</text>
</comment>
<dbReference type="SUPFAM" id="SSF46785">
    <property type="entry name" value="Winged helix' DNA-binding domain"/>
    <property type="match status" value="1"/>
</dbReference>
<dbReference type="InterPro" id="IPR015424">
    <property type="entry name" value="PyrdxlP-dep_Trfase"/>
</dbReference>
<dbReference type="Pfam" id="PF00392">
    <property type="entry name" value="GntR"/>
    <property type="match status" value="1"/>
</dbReference>
<evidence type="ECO:0000256" key="1">
    <source>
        <dbReference type="ARBA" id="ARBA00005384"/>
    </source>
</evidence>
<dbReference type="Proteomes" id="UP000192769">
    <property type="component" value="Unassembled WGS sequence"/>
</dbReference>
<keyword evidence="3" id="KW-0805">Transcription regulation</keyword>
<comment type="similarity">
    <text evidence="1">In the C-terminal section; belongs to the class-I pyridoxal-phosphate-dependent aminotransferase family.</text>
</comment>
<dbReference type="InterPro" id="IPR015421">
    <property type="entry name" value="PyrdxlP-dep_Trfase_major"/>
</dbReference>
<dbReference type="GO" id="GO:0003677">
    <property type="term" value="F:DNA binding"/>
    <property type="evidence" value="ECO:0007669"/>
    <property type="project" value="UniProtKB-KW"/>
</dbReference>
<dbReference type="AlphaFoldDB" id="A0A1V9DC86"/>
<evidence type="ECO:0000259" key="6">
    <source>
        <dbReference type="PROSITE" id="PS50949"/>
    </source>
</evidence>
<evidence type="ECO:0000313" key="7">
    <source>
        <dbReference type="EMBL" id="OQP31469.1"/>
    </source>
</evidence>
<dbReference type="SMART" id="SM00345">
    <property type="entry name" value="HTH_GNTR"/>
    <property type="match status" value="1"/>
</dbReference>
<dbReference type="Gene3D" id="3.40.640.10">
    <property type="entry name" value="Type I PLP-dependent aspartate aminotransferase-like (Major domain)"/>
    <property type="match status" value="1"/>
</dbReference>
<dbReference type="PANTHER" id="PTHR46577:SF1">
    <property type="entry name" value="HTH-TYPE TRANSCRIPTIONAL REGULATORY PROTEIN GABR"/>
    <property type="match status" value="1"/>
</dbReference>
<dbReference type="Pfam" id="PF00155">
    <property type="entry name" value="Aminotran_1_2"/>
    <property type="match status" value="1"/>
</dbReference>
<keyword evidence="2" id="KW-0663">Pyridoxal phosphate</keyword>
<keyword evidence="5" id="KW-0804">Transcription</keyword>
<gene>
    <name evidence="7" type="ORF">B2J69_18470</name>
</gene>
<reference evidence="7 8" key="1">
    <citation type="submission" date="2017-02" db="EMBL/GenBank/DDBJ databases">
        <title>Whole genome shotgun sequence of Pantoea agglomerans strain AS1 isolated from a cycad, Zamia floridana in Central Florida, USA.</title>
        <authorList>
            <person name="Lata P."/>
            <person name="Govindarajan S."/>
            <person name="Qi F."/>
            <person name="Li J.-L."/>
            <person name="Maurya S.K."/>
            <person name="Sahoo M.K."/>
        </authorList>
    </citation>
    <scope>NUCLEOTIDE SEQUENCE [LARGE SCALE GENOMIC DNA]</scope>
    <source>
        <strain evidence="7 8">AS1</strain>
    </source>
</reference>
<keyword evidence="4 7" id="KW-0238">DNA-binding</keyword>
<dbReference type="PROSITE" id="PS50949">
    <property type="entry name" value="HTH_GNTR"/>
    <property type="match status" value="1"/>
</dbReference>
<keyword evidence="8" id="KW-1185">Reference proteome</keyword>
<evidence type="ECO:0000256" key="4">
    <source>
        <dbReference type="ARBA" id="ARBA00023125"/>
    </source>
</evidence>
<dbReference type="InterPro" id="IPR000524">
    <property type="entry name" value="Tscrpt_reg_HTH_GntR"/>
</dbReference>
<evidence type="ECO:0000256" key="5">
    <source>
        <dbReference type="ARBA" id="ARBA00023163"/>
    </source>
</evidence>
<dbReference type="OrthoDB" id="9808770at2"/>
<dbReference type="CDD" id="cd07377">
    <property type="entry name" value="WHTH_GntR"/>
    <property type="match status" value="1"/>
</dbReference>
<feature type="domain" description="HTH gntR-type" evidence="6">
    <location>
        <begin position="50"/>
        <end position="118"/>
    </location>
</feature>
<dbReference type="CDD" id="cd00609">
    <property type="entry name" value="AAT_like"/>
    <property type="match status" value="1"/>
</dbReference>
<dbReference type="InterPro" id="IPR004839">
    <property type="entry name" value="Aminotransferase_I/II_large"/>
</dbReference>
<dbReference type="InterPro" id="IPR051446">
    <property type="entry name" value="HTH_trans_reg/aminotransferase"/>
</dbReference>
<dbReference type="EMBL" id="MWUE01000027">
    <property type="protein sequence ID" value="OQP31469.1"/>
    <property type="molecule type" value="Genomic_DNA"/>
</dbReference>
<protein>
    <submittedName>
        <fullName evidence="7">DNA-binding protein</fullName>
    </submittedName>
</protein>
<name>A0A1V9DC86_9GAMM</name>
<dbReference type="GO" id="GO:0003700">
    <property type="term" value="F:DNA-binding transcription factor activity"/>
    <property type="evidence" value="ECO:0007669"/>
    <property type="project" value="InterPro"/>
</dbReference>
<dbReference type="PRINTS" id="PR00035">
    <property type="entry name" value="HTHGNTR"/>
</dbReference>
<dbReference type="SUPFAM" id="SSF53383">
    <property type="entry name" value="PLP-dependent transferases"/>
    <property type="match status" value="1"/>
</dbReference>
<organism evidence="7 8">
    <name type="scientific">Pantoea latae</name>
    <dbReference type="NCBI Taxonomy" id="1964541"/>
    <lineage>
        <taxon>Bacteria</taxon>
        <taxon>Pseudomonadati</taxon>
        <taxon>Pseudomonadota</taxon>
        <taxon>Gammaproteobacteria</taxon>
        <taxon>Enterobacterales</taxon>
        <taxon>Erwiniaceae</taxon>
        <taxon>Pantoea</taxon>
    </lineage>
</organism>
<accession>A0A1V9DC86</accession>
<evidence type="ECO:0000256" key="2">
    <source>
        <dbReference type="ARBA" id="ARBA00022898"/>
    </source>
</evidence>
<dbReference type="GO" id="GO:0030170">
    <property type="term" value="F:pyridoxal phosphate binding"/>
    <property type="evidence" value="ECO:0007669"/>
    <property type="project" value="InterPro"/>
</dbReference>
<dbReference type="InterPro" id="IPR036390">
    <property type="entry name" value="WH_DNA-bd_sf"/>
</dbReference>
<dbReference type="InterPro" id="IPR036388">
    <property type="entry name" value="WH-like_DNA-bd_sf"/>
</dbReference>
<dbReference type="PANTHER" id="PTHR46577">
    <property type="entry name" value="HTH-TYPE TRANSCRIPTIONAL REGULATORY PROTEIN GABR"/>
    <property type="match status" value="1"/>
</dbReference>
<sequence>MFSLQFTTNASIYARQALSCQSQFQQGGGSQLQLLYADHLLERLQGLQSGSLQQRLLACIQAAIIEGVFPRGGRLPPTRDIARELGVSRNTVLHVYDSLMAQGYVTARTGSGTWVAETLPEICLQSQAVELLQPAATSLPATLSKRGAMLLGHATASPYQWGAFVPGAPDVTEFPHKLFSQIQARLNRDPDVHRLIYSSGGGCPDLRHALAEYLRVARSVKADADQILITEGIHQAVDLVSCVLGDPGDLVWMEEPGYWGTRNVLRKNGLKIRAVPVDEEGIVPASGPPPRMVFVTPSHQYPLGAHLSLARRKALLALARRHQSWIIEDDYDSEFRFSGKPWPSLQGLEEDAPVIYMGTFSKTLYPALRIGYMVVPKMLADPLRTAAAELYRGGHLLIQRALGEFIRQGHYMDHIRRMRLLYGQRRQFLCRLIERYLGPSFLPQANHEAGLHLVLRLPAGCDDVAIAAQALKRGVKVRALSQYYMHQQSQRGLLLGYACVNERQCQDAFGVLKGCLAEAGVTAAP</sequence>
<dbReference type="Gene3D" id="1.10.10.10">
    <property type="entry name" value="Winged helix-like DNA-binding domain superfamily/Winged helix DNA-binding domain"/>
    <property type="match status" value="1"/>
</dbReference>